<dbReference type="OrthoDB" id="2355at2759"/>
<feature type="region of interest" description="Disordered" evidence="7">
    <location>
        <begin position="1"/>
        <end position="33"/>
    </location>
</feature>
<dbReference type="Gene3D" id="2.160.10.10">
    <property type="entry name" value="Hexapeptide repeat proteins"/>
    <property type="match status" value="1"/>
</dbReference>
<protein>
    <recommendedName>
        <fullName evidence="3">Dynactin subunit 6</fullName>
    </recommendedName>
</protein>
<evidence type="ECO:0000256" key="5">
    <source>
        <dbReference type="ARBA" id="ARBA00023212"/>
    </source>
</evidence>
<evidence type="ECO:0000256" key="4">
    <source>
        <dbReference type="ARBA" id="ARBA00022490"/>
    </source>
</evidence>
<gene>
    <name evidence="8" type="ORF">DSM5745_09593</name>
</gene>
<comment type="caution">
    <text evidence="8">The sequence shown here is derived from an EMBL/GenBank/DDBJ whole genome shotgun (WGS) entry which is preliminary data.</text>
</comment>
<dbReference type="AlphaFoldDB" id="A0A3D8QWF0"/>
<dbReference type="SUPFAM" id="SSF51161">
    <property type="entry name" value="Trimeric LpxA-like enzymes"/>
    <property type="match status" value="1"/>
</dbReference>
<feature type="compositionally biased region" description="Low complexity" evidence="7">
    <location>
        <begin position="20"/>
        <end position="33"/>
    </location>
</feature>
<evidence type="ECO:0000256" key="6">
    <source>
        <dbReference type="ARBA" id="ARBA00034687"/>
    </source>
</evidence>
<evidence type="ECO:0000313" key="8">
    <source>
        <dbReference type="EMBL" id="RDW65854.1"/>
    </source>
</evidence>
<dbReference type="PANTHER" id="PTHR13072">
    <property type="entry name" value="DYNACTIN 6"/>
    <property type="match status" value="1"/>
</dbReference>
<comment type="function">
    <text evidence="6">Part of the dynactin complex that activates the molecular motor dynein for ultra-processive transport along microtubules.</text>
</comment>
<dbReference type="STRING" id="1810919.A0A3D8QWF0"/>
<dbReference type="EMBL" id="PVWQ01000013">
    <property type="protein sequence ID" value="RDW65854.1"/>
    <property type="molecule type" value="Genomic_DNA"/>
</dbReference>
<dbReference type="GO" id="GO:0005869">
    <property type="term" value="C:dynactin complex"/>
    <property type="evidence" value="ECO:0007669"/>
    <property type="project" value="InterPro"/>
</dbReference>
<accession>A0A3D8QWF0</accession>
<evidence type="ECO:0000256" key="7">
    <source>
        <dbReference type="SAM" id="MobiDB-lite"/>
    </source>
</evidence>
<dbReference type="GO" id="GO:0070840">
    <property type="term" value="F:dynein complex binding"/>
    <property type="evidence" value="ECO:0007669"/>
    <property type="project" value="TreeGrafter"/>
</dbReference>
<sequence>MEKKPPPSQLLRPPPHHRPSATQAPAAGAPRVAPAKLSADPSAIIAEQTYFCGPYPISIGRGTVIHPRVRICATEGPIKIGEGCIISEKSVIGTYPAPTNAGSEAGSHSDERAIVVSNNVVIGAQVMVHPGVRVHSFAVVDNQVVVGRGVDVGGHAKVCARCELVSGARVKEWSVVWGGGKGGGLKTRVKAQKKVISPFAAGEMGFEGVMEGRAIEDARLMAVKRERDALSRLIVGKKRG</sequence>
<dbReference type="RefSeq" id="XP_026599957.1">
    <property type="nucleotide sequence ID" value="XM_026751609.1"/>
</dbReference>
<evidence type="ECO:0000256" key="2">
    <source>
        <dbReference type="ARBA" id="ARBA00007719"/>
    </source>
</evidence>
<dbReference type="GeneID" id="38119963"/>
<dbReference type="GO" id="GO:0007052">
    <property type="term" value="P:mitotic spindle organization"/>
    <property type="evidence" value="ECO:0007669"/>
    <property type="project" value="TreeGrafter"/>
</dbReference>
<evidence type="ECO:0000256" key="3">
    <source>
        <dbReference type="ARBA" id="ARBA00016573"/>
    </source>
</evidence>
<reference evidence="8 9" key="1">
    <citation type="journal article" date="2018" name="IMA Fungus">
        <title>IMA Genome-F 9: Draft genome sequence of Annulohypoxylon stygium, Aspergillus mulundensis, Berkeleyomyces basicola (syn. Thielaviopsis basicola), Ceratocystis smalleyi, two Cercospora beticola strains, Coleophoma cylindrospora, Fusarium fracticaudum, Phialophora cf. hyalina, and Morchella septimelata.</title>
        <authorList>
            <person name="Wingfield B.D."/>
            <person name="Bills G.F."/>
            <person name="Dong Y."/>
            <person name="Huang W."/>
            <person name="Nel W.J."/>
            <person name="Swalarsk-Parry B.S."/>
            <person name="Vaghefi N."/>
            <person name="Wilken P.M."/>
            <person name="An Z."/>
            <person name="de Beer Z.W."/>
            <person name="De Vos L."/>
            <person name="Chen L."/>
            <person name="Duong T.A."/>
            <person name="Gao Y."/>
            <person name="Hammerbacher A."/>
            <person name="Kikkert J.R."/>
            <person name="Li Y."/>
            <person name="Li H."/>
            <person name="Li K."/>
            <person name="Li Q."/>
            <person name="Liu X."/>
            <person name="Ma X."/>
            <person name="Naidoo K."/>
            <person name="Pethybridge S.J."/>
            <person name="Sun J."/>
            <person name="Steenkamp E.T."/>
            <person name="van der Nest M.A."/>
            <person name="van Wyk S."/>
            <person name="Wingfield M.J."/>
            <person name="Xiong C."/>
            <person name="Yue Q."/>
            <person name="Zhang X."/>
        </authorList>
    </citation>
    <scope>NUCLEOTIDE SEQUENCE [LARGE SCALE GENOMIC DNA]</scope>
    <source>
        <strain evidence="8 9">DSM 5745</strain>
    </source>
</reference>
<proteinExistence type="inferred from homology"/>
<organism evidence="8 9">
    <name type="scientific">Aspergillus mulundensis</name>
    <dbReference type="NCBI Taxonomy" id="1810919"/>
    <lineage>
        <taxon>Eukaryota</taxon>
        <taxon>Fungi</taxon>
        <taxon>Dikarya</taxon>
        <taxon>Ascomycota</taxon>
        <taxon>Pezizomycotina</taxon>
        <taxon>Eurotiomycetes</taxon>
        <taxon>Eurotiomycetidae</taxon>
        <taxon>Eurotiales</taxon>
        <taxon>Aspergillaceae</taxon>
        <taxon>Aspergillus</taxon>
        <taxon>Aspergillus subgen. Nidulantes</taxon>
    </lineage>
</organism>
<dbReference type="Proteomes" id="UP000256690">
    <property type="component" value="Unassembled WGS sequence"/>
</dbReference>
<keyword evidence="5" id="KW-0206">Cytoskeleton</keyword>
<evidence type="ECO:0000313" key="9">
    <source>
        <dbReference type="Proteomes" id="UP000256690"/>
    </source>
</evidence>
<keyword evidence="4" id="KW-0963">Cytoplasm</keyword>
<evidence type="ECO:0000256" key="1">
    <source>
        <dbReference type="ARBA" id="ARBA00004245"/>
    </source>
</evidence>
<dbReference type="InterPro" id="IPR011004">
    <property type="entry name" value="Trimer_LpxA-like_sf"/>
</dbReference>
<comment type="similarity">
    <text evidence="2">Belongs to the dynactin subunits 5/6 family. Dynactin subunit 6 subfamily.</text>
</comment>
<comment type="subcellular location">
    <subcellularLocation>
        <location evidence="1">Cytoplasm</location>
        <location evidence="1">Cytoskeleton</location>
    </subcellularLocation>
</comment>
<dbReference type="InterPro" id="IPR027777">
    <property type="entry name" value="DCTN6"/>
</dbReference>
<keyword evidence="9" id="KW-1185">Reference proteome</keyword>
<name>A0A3D8QWF0_9EURO</name>
<dbReference type="PANTHER" id="PTHR13072:SF0">
    <property type="entry name" value="DYNACTIN SUBUNIT 6"/>
    <property type="match status" value="1"/>
</dbReference>